<keyword evidence="1" id="KW-0328">Glycosyltransferase</keyword>
<name>A0A1T4K7Y8_9ACTN</name>
<proteinExistence type="predicted"/>
<dbReference type="RefSeq" id="WP_078759655.1">
    <property type="nucleotide sequence ID" value="NZ_FUWS01000001.1"/>
</dbReference>
<sequence length="364" mass="38981">MRGPRFPDGTPRAPRPAPAAEPTSRSEEPTILVLRALGLGDFLTSVPAMRALAKAHPGHRLHLAAPAGHTRLLELAGIRAGIVPTPRLMTPPWPRAFPPTLAVNLHGRGPQSTAALRALRPHGLWTHAHPDLPGQDGVQWRPGLHDVDVWCRLLRSYGVDADPDDLRLPPPPVGSRRPGVIVVHPGAAFPARRWPELRFAEVVRRLTAAGHDVVITGSAEERPIALRIARVAGLDPSSVYAGRTELFDLAALIAEASLLICGDTGVAHLATGYATPSVLLFGPVSPALWGPRVDGLIHVCLWAGRSGDPWGARPDPGLLRITTGDVLTAAEELLDRLASPAVPRVPRRRDAVHDENARVLRGGR</sequence>
<dbReference type="CDD" id="cd03789">
    <property type="entry name" value="GT9_LPS_heptosyltransferase"/>
    <property type="match status" value="1"/>
</dbReference>
<dbReference type="PANTHER" id="PTHR30160">
    <property type="entry name" value="TETRAACYLDISACCHARIDE 4'-KINASE-RELATED"/>
    <property type="match status" value="1"/>
</dbReference>
<dbReference type="STRING" id="1122192.SAMN02745673_00215"/>
<feature type="region of interest" description="Disordered" evidence="3">
    <location>
        <begin position="1"/>
        <end position="28"/>
    </location>
</feature>
<dbReference type="Pfam" id="PF01075">
    <property type="entry name" value="Glyco_transf_9"/>
    <property type="match status" value="1"/>
</dbReference>
<evidence type="ECO:0000256" key="3">
    <source>
        <dbReference type="SAM" id="MobiDB-lite"/>
    </source>
</evidence>
<dbReference type="OrthoDB" id="9807356at2"/>
<evidence type="ECO:0000313" key="4">
    <source>
        <dbReference type="EMBL" id="SJZ38433.1"/>
    </source>
</evidence>
<dbReference type="GO" id="GO:0008713">
    <property type="term" value="F:ADP-heptose-lipopolysaccharide heptosyltransferase activity"/>
    <property type="evidence" value="ECO:0007669"/>
    <property type="project" value="TreeGrafter"/>
</dbReference>
<evidence type="ECO:0000256" key="1">
    <source>
        <dbReference type="ARBA" id="ARBA00022676"/>
    </source>
</evidence>
<dbReference type="AlphaFoldDB" id="A0A1T4K7Y8"/>
<dbReference type="SUPFAM" id="SSF53756">
    <property type="entry name" value="UDP-Glycosyltransferase/glycogen phosphorylase"/>
    <property type="match status" value="1"/>
</dbReference>
<gene>
    <name evidence="4" type="ORF">SAMN02745673_00215</name>
</gene>
<evidence type="ECO:0000313" key="5">
    <source>
        <dbReference type="Proteomes" id="UP000190637"/>
    </source>
</evidence>
<dbReference type="GO" id="GO:0009244">
    <property type="term" value="P:lipopolysaccharide core region biosynthetic process"/>
    <property type="evidence" value="ECO:0007669"/>
    <property type="project" value="TreeGrafter"/>
</dbReference>
<accession>A0A1T4K7Y8</accession>
<dbReference type="EMBL" id="FUWS01000001">
    <property type="protein sequence ID" value="SJZ38433.1"/>
    <property type="molecule type" value="Genomic_DNA"/>
</dbReference>
<keyword evidence="2 4" id="KW-0808">Transferase</keyword>
<keyword evidence="5" id="KW-1185">Reference proteome</keyword>
<dbReference type="GO" id="GO:0005829">
    <property type="term" value="C:cytosol"/>
    <property type="evidence" value="ECO:0007669"/>
    <property type="project" value="TreeGrafter"/>
</dbReference>
<dbReference type="Gene3D" id="3.40.50.2000">
    <property type="entry name" value="Glycogen Phosphorylase B"/>
    <property type="match status" value="2"/>
</dbReference>
<dbReference type="PANTHER" id="PTHR30160:SF1">
    <property type="entry name" value="LIPOPOLYSACCHARIDE 1,2-N-ACETYLGLUCOSAMINETRANSFERASE-RELATED"/>
    <property type="match status" value="1"/>
</dbReference>
<dbReference type="Proteomes" id="UP000190637">
    <property type="component" value="Unassembled WGS sequence"/>
</dbReference>
<organism evidence="4 5">
    <name type="scientific">Marinactinospora thermotolerans DSM 45154</name>
    <dbReference type="NCBI Taxonomy" id="1122192"/>
    <lineage>
        <taxon>Bacteria</taxon>
        <taxon>Bacillati</taxon>
        <taxon>Actinomycetota</taxon>
        <taxon>Actinomycetes</taxon>
        <taxon>Streptosporangiales</taxon>
        <taxon>Nocardiopsidaceae</taxon>
        <taxon>Marinactinospora</taxon>
    </lineage>
</organism>
<dbReference type="InterPro" id="IPR051199">
    <property type="entry name" value="LPS_LOS_Heptosyltrfase"/>
</dbReference>
<evidence type="ECO:0000256" key="2">
    <source>
        <dbReference type="ARBA" id="ARBA00022679"/>
    </source>
</evidence>
<dbReference type="InterPro" id="IPR002201">
    <property type="entry name" value="Glyco_trans_9"/>
</dbReference>
<reference evidence="4 5" key="1">
    <citation type="submission" date="2017-02" db="EMBL/GenBank/DDBJ databases">
        <authorList>
            <person name="Peterson S.W."/>
        </authorList>
    </citation>
    <scope>NUCLEOTIDE SEQUENCE [LARGE SCALE GENOMIC DNA]</scope>
    <source>
        <strain evidence="4 5">DSM 45154</strain>
    </source>
</reference>
<protein>
    <submittedName>
        <fullName evidence="4">ADP-heptose:LPS heptosyltransferase</fullName>
    </submittedName>
</protein>